<evidence type="ECO:0000313" key="2">
    <source>
        <dbReference type="EMBL" id="MDC9591139.1"/>
    </source>
</evidence>
<dbReference type="Proteomes" id="UP001217178">
    <property type="component" value="Unassembled WGS sequence"/>
</dbReference>
<dbReference type="EMBL" id="JAQRFI010000060">
    <property type="protein sequence ID" value="MDC9591139.1"/>
    <property type="molecule type" value="Genomic_DNA"/>
</dbReference>
<dbReference type="RefSeq" id="WP_273556376.1">
    <property type="nucleotide sequence ID" value="NZ_JAQRFI010000060.1"/>
</dbReference>
<feature type="transmembrane region" description="Helical" evidence="1">
    <location>
        <begin position="43"/>
        <end position="63"/>
    </location>
</feature>
<feature type="transmembrane region" description="Helical" evidence="1">
    <location>
        <begin position="20"/>
        <end position="37"/>
    </location>
</feature>
<sequence>MEIQKRTIEAMMGGLDLPEFWIAAALIGLIPAALANSKGRNFFAWWVYGTLLFIVALIHAFVLDKADKKK</sequence>
<evidence type="ECO:0000313" key="3">
    <source>
        <dbReference type="Proteomes" id="UP001217178"/>
    </source>
</evidence>
<organism evidence="2 3">
    <name type="scientific">Xenorhabdus yunnanensis</name>
    <dbReference type="NCBI Taxonomy" id="3025878"/>
    <lineage>
        <taxon>Bacteria</taxon>
        <taxon>Pseudomonadati</taxon>
        <taxon>Pseudomonadota</taxon>
        <taxon>Gammaproteobacteria</taxon>
        <taxon>Enterobacterales</taxon>
        <taxon>Morganellaceae</taxon>
        <taxon>Xenorhabdus</taxon>
    </lineage>
</organism>
<evidence type="ECO:0000256" key="1">
    <source>
        <dbReference type="SAM" id="Phobius"/>
    </source>
</evidence>
<reference evidence="2 3" key="1">
    <citation type="submission" date="2023-02" db="EMBL/GenBank/DDBJ databases">
        <title>Entomopathogenic bacteria.</title>
        <authorList>
            <person name="Machado R.A."/>
        </authorList>
    </citation>
    <scope>NUCLEOTIDE SEQUENCE [LARGE SCALE GENOMIC DNA]</scope>
    <source>
        <strain evidence="2 3">XENO-10</strain>
    </source>
</reference>
<comment type="caution">
    <text evidence="2">The sequence shown here is derived from an EMBL/GenBank/DDBJ whole genome shotgun (WGS) entry which is preliminary data.</text>
</comment>
<protein>
    <submittedName>
        <fullName evidence="2">Uncharacterized protein</fullName>
    </submittedName>
</protein>
<name>A0ABT5LJ61_9GAMM</name>
<keyword evidence="1" id="KW-0812">Transmembrane</keyword>
<keyword evidence="1" id="KW-0472">Membrane</keyword>
<keyword evidence="1" id="KW-1133">Transmembrane helix</keyword>
<keyword evidence="3" id="KW-1185">Reference proteome</keyword>
<proteinExistence type="predicted"/>
<gene>
    <name evidence="2" type="ORF">PSI23_18060</name>
</gene>
<accession>A0ABT5LJ61</accession>